<name>A0A1C3RJY9_9PROT</name>
<dbReference type="STRING" id="1867952.MTBPR1_60074"/>
<evidence type="ECO:0000313" key="1">
    <source>
        <dbReference type="EMBL" id="SCA57561.1"/>
    </source>
</evidence>
<dbReference type="RefSeq" id="WP_069189586.1">
    <property type="nucleotide sequence ID" value="NZ_FLYE01000045.1"/>
</dbReference>
<proteinExistence type="predicted"/>
<evidence type="ECO:0000313" key="2">
    <source>
        <dbReference type="Proteomes" id="UP000231658"/>
    </source>
</evidence>
<sequence length="62" mass="7364">MDHNNDLADKLKSFIQDIYNSCPNPHKSQKCIEYDDPNDIPCDCKRMRAARQHIQFIENEKK</sequence>
<reference evidence="1 2" key="1">
    <citation type="submission" date="2016-07" db="EMBL/GenBank/DDBJ databases">
        <authorList>
            <person name="Lefevre C.T."/>
        </authorList>
    </citation>
    <scope>NUCLEOTIDE SEQUENCE [LARGE SCALE GENOMIC DNA]</scope>
    <source>
        <strain evidence="1">PR1</strain>
    </source>
</reference>
<dbReference type="OrthoDB" id="9900237at2"/>
<dbReference type="Proteomes" id="UP000231658">
    <property type="component" value="Unassembled WGS sequence"/>
</dbReference>
<keyword evidence="2" id="KW-1185">Reference proteome</keyword>
<dbReference type="EMBL" id="FLYE01000045">
    <property type="protein sequence ID" value="SCA57561.1"/>
    <property type="molecule type" value="Genomic_DNA"/>
</dbReference>
<protein>
    <submittedName>
        <fullName evidence="1">Uncharacterized protein</fullName>
    </submittedName>
</protein>
<accession>A0A1C3RJY9</accession>
<organism evidence="1 2">
    <name type="scientific">Candidatus Terasakiella magnetica</name>
    <dbReference type="NCBI Taxonomy" id="1867952"/>
    <lineage>
        <taxon>Bacteria</taxon>
        <taxon>Pseudomonadati</taxon>
        <taxon>Pseudomonadota</taxon>
        <taxon>Alphaproteobacteria</taxon>
        <taxon>Rhodospirillales</taxon>
        <taxon>Terasakiellaceae</taxon>
        <taxon>Terasakiella</taxon>
    </lineage>
</organism>
<dbReference type="AlphaFoldDB" id="A0A1C3RJY9"/>
<gene>
    <name evidence="1" type="ORF">MTBPR1_60074</name>
</gene>